<name>A0A2R6NSM3_9APHY</name>
<feature type="transmembrane region" description="Helical" evidence="2">
    <location>
        <begin position="79"/>
        <end position="101"/>
    </location>
</feature>
<dbReference type="GO" id="GO:0000298">
    <property type="term" value="F:endopolyphosphatase activity"/>
    <property type="evidence" value="ECO:0007669"/>
    <property type="project" value="TreeGrafter"/>
</dbReference>
<organism evidence="4 5">
    <name type="scientific">Hermanssonia centrifuga</name>
    <dbReference type="NCBI Taxonomy" id="98765"/>
    <lineage>
        <taxon>Eukaryota</taxon>
        <taxon>Fungi</taxon>
        <taxon>Dikarya</taxon>
        <taxon>Basidiomycota</taxon>
        <taxon>Agaricomycotina</taxon>
        <taxon>Agaricomycetes</taxon>
        <taxon>Polyporales</taxon>
        <taxon>Meruliaceae</taxon>
        <taxon>Hermanssonia</taxon>
    </lineage>
</organism>
<evidence type="ECO:0000256" key="1">
    <source>
        <dbReference type="SAM" id="MobiDB-lite"/>
    </source>
</evidence>
<proteinExistence type="predicted"/>
<reference evidence="4 5" key="1">
    <citation type="submission" date="2018-02" db="EMBL/GenBank/DDBJ databases">
        <title>Genome sequence of the basidiomycete white-rot fungus Phlebia centrifuga.</title>
        <authorList>
            <person name="Granchi Z."/>
            <person name="Peng M."/>
            <person name="de Vries R.P."/>
            <person name="Hilden K."/>
            <person name="Makela M.R."/>
            <person name="Grigoriev I."/>
            <person name="Riley R."/>
        </authorList>
    </citation>
    <scope>NUCLEOTIDE SEQUENCE [LARGE SCALE GENOMIC DNA]</scope>
    <source>
        <strain evidence="4 5">FBCC195</strain>
    </source>
</reference>
<dbReference type="Gene3D" id="3.60.21.10">
    <property type="match status" value="1"/>
</dbReference>
<evidence type="ECO:0000259" key="3">
    <source>
        <dbReference type="Pfam" id="PF00149"/>
    </source>
</evidence>
<dbReference type="PANTHER" id="PTHR42850:SF4">
    <property type="entry name" value="ZINC-DEPENDENT ENDOPOLYPHOSPHATASE"/>
    <property type="match status" value="1"/>
</dbReference>
<protein>
    <recommendedName>
        <fullName evidence="3">Calcineurin-like phosphoesterase domain-containing protein</fullName>
    </recommendedName>
</protein>
<comment type="caution">
    <text evidence="4">The sequence shown here is derived from an EMBL/GenBank/DDBJ whole genome shotgun (WGS) entry which is preliminary data.</text>
</comment>
<gene>
    <name evidence="4" type="ORF">PHLCEN_2v9043</name>
</gene>
<dbReference type="GO" id="GO:0016791">
    <property type="term" value="F:phosphatase activity"/>
    <property type="evidence" value="ECO:0007669"/>
    <property type="project" value="TreeGrafter"/>
</dbReference>
<dbReference type="GO" id="GO:0006798">
    <property type="term" value="P:polyphosphate catabolic process"/>
    <property type="evidence" value="ECO:0007669"/>
    <property type="project" value="TreeGrafter"/>
</dbReference>
<dbReference type="STRING" id="98765.A0A2R6NSM3"/>
<dbReference type="Proteomes" id="UP000186601">
    <property type="component" value="Unassembled WGS sequence"/>
</dbReference>
<dbReference type="EMBL" id="MLYV02000883">
    <property type="protein sequence ID" value="PSR75563.1"/>
    <property type="molecule type" value="Genomic_DNA"/>
</dbReference>
<dbReference type="AlphaFoldDB" id="A0A2R6NSM3"/>
<evidence type="ECO:0000313" key="5">
    <source>
        <dbReference type="Proteomes" id="UP000186601"/>
    </source>
</evidence>
<feature type="domain" description="Calcineurin-like phosphoesterase" evidence="3">
    <location>
        <begin position="145"/>
        <end position="238"/>
    </location>
</feature>
<dbReference type="GO" id="GO:0005737">
    <property type="term" value="C:cytoplasm"/>
    <property type="evidence" value="ECO:0007669"/>
    <property type="project" value="TreeGrafter"/>
</dbReference>
<dbReference type="InterPro" id="IPR029052">
    <property type="entry name" value="Metallo-depent_PP-like"/>
</dbReference>
<feature type="region of interest" description="Disordered" evidence="1">
    <location>
        <begin position="516"/>
        <end position="536"/>
    </location>
</feature>
<keyword evidence="2" id="KW-0812">Transmembrane</keyword>
<keyword evidence="2" id="KW-0472">Membrane</keyword>
<dbReference type="SUPFAM" id="SSF56300">
    <property type="entry name" value="Metallo-dependent phosphatases"/>
    <property type="match status" value="1"/>
</dbReference>
<sequence>MTDGMSFFWTPVLEARSQATSSRPTAYGRLFIIAHHHALTSTNTQEPIHINFNFDNQQPPASIWAAMARTSGRTRRPTLWSVASWVSISAFLTVFLFLGLINQSTYGGLKKKKPQYDFPDFNRIETFTRVLSENDVNLNGPDNRMMFIGDVHGMNESLHDMLAHLKYNPTVDTLFFAGDLLAKSTHSSSLSVLHFLTENHKINGTDRVFPVRGNHDQLVVQWRAWREWFEGLTLPLPASASSRSRVPFFFRNPLNLAFQVRSNCLSWFSVNDETSLERRMKARQAATPPVSTGKEFLQILDVEWALEKIEGEGDPEEYADVARKRSEGTWRESWWRRIPSPGKGKEDQQWRIFSDHYFLARDMTPAQASYLFSLPLVNHIPHMHLFVVHAGLLPSDPNLEPTDPRQPLARVPIITGAQEQQLFGTSDDFRLDAAHTSASQQLYSKEELRRRMQETALLRDIPQNRDSWAVLNMRGVRKKGKVTRDGDKGTPWSDIWNEQMDLCDGFGFSDFSLPSSNPEGGERGLSSEYTSGKHKKPKYDLRCRPMTVIYGHAASRGLDIKRWSMGLDTGCLYGRKLTALVLTPSGDMDLSKRRVRFGDRDAGVAAKLMSVYCPVIDKE</sequence>
<accession>A0A2R6NSM3</accession>
<keyword evidence="2" id="KW-1133">Transmembrane helix</keyword>
<dbReference type="Pfam" id="PF00149">
    <property type="entry name" value="Metallophos"/>
    <property type="match status" value="1"/>
</dbReference>
<dbReference type="OrthoDB" id="10267127at2759"/>
<dbReference type="InterPro" id="IPR004843">
    <property type="entry name" value="Calcineurin-like_PHP"/>
</dbReference>
<keyword evidence="5" id="KW-1185">Reference proteome</keyword>
<dbReference type="InterPro" id="IPR050126">
    <property type="entry name" value="Ap4A_hydrolase"/>
</dbReference>
<dbReference type="PANTHER" id="PTHR42850">
    <property type="entry name" value="METALLOPHOSPHOESTERASE"/>
    <property type="match status" value="1"/>
</dbReference>
<evidence type="ECO:0000256" key="2">
    <source>
        <dbReference type="SAM" id="Phobius"/>
    </source>
</evidence>
<evidence type="ECO:0000313" key="4">
    <source>
        <dbReference type="EMBL" id="PSR75563.1"/>
    </source>
</evidence>